<reference evidence="2 4" key="1">
    <citation type="submission" date="2019-07" db="EMBL/GenBank/DDBJ databases">
        <title>Whole genome shotgun sequence of Aliivibrio fischeri NBRC 101058.</title>
        <authorList>
            <person name="Hosoyama A."/>
            <person name="Uohara A."/>
            <person name="Ohji S."/>
            <person name="Ichikawa N."/>
        </authorList>
    </citation>
    <scope>NUCLEOTIDE SEQUENCE [LARGE SCALE GENOMIC DNA]</scope>
    <source>
        <strain evidence="2 4">NBRC 101058</strain>
    </source>
</reference>
<proteinExistence type="predicted"/>
<reference evidence="3 5" key="2">
    <citation type="submission" date="2019-11" db="EMBL/GenBank/DDBJ databases">
        <title>Using colonization assays and comparative genomics to discover symbiosis behaviors and factors in Vibrio fischeri.</title>
        <authorList>
            <person name="Bongrand C."/>
            <person name="Moriano-Gutierrez S."/>
            <person name="Arevalo P."/>
            <person name="Mcfall-Ngai M."/>
            <person name="Visick K."/>
            <person name="Polz M.F."/>
            <person name="Ruby E.G."/>
        </authorList>
    </citation>
    <scope>NUCLEOTIDE SEQUENCE [LARGE SCALE GENOMIC DNA]</scope>
    <source>
        <strain evidence="3">Emors.4.1</strain>
        <strain evidence="5">emors.4.1</strain>
    </source>
</reference>
<gene>
    <name evidence="2" type="ORF">AFI02nite_42690</name>
    <name evidence="3" type="ORF">GNP88_17030</name>
</gene>
<evidence type="ECO:0000313" key="3">
    <source>
        <dbReference type="EMBL" id="MUK50852.1"/>
    </source>
</evidence>
<name>A0A510UNK1_ALIFS</name>
<evidence type="ECO:0000313" key="4">
    <source>
        <dbReference type="Proteomes" id="UP000321787"/>
    </source>
</evidence>
<dbReference type="Proteomes" id="UP000321787">
    <property type="component" value="Unassembled WGS sequence"/>
</dbReference>
<feature type="transmembrane region" description="Helical" evidence="1">
    <location>
        <begin position="108"/>
        <end position="129"/>
    </location>
</feature>
<keyword evidence="1" id="KW-1133">Transmembrane helix</keyword>
<keyword evidence="1" id="KW-0472">Membrane</keyword>
<dbReference type="EMBL" id="BJTZ01000116">
    <property type="protein sequence ID" value="GEK16233.1"/>
    <property type="molecule type" value="Genomic_DNA"/>
</dbReference>
<comment type="caution">
    <text evidence="2">The sequence shown here is derived from an EMBL/GenBank/DDBJ whole genome shotgun (WGS) entry which is preliminary data.</text>
</comment>
<dbReference type="EMBL" id="WOBN01000029">
    <property type="protein sequence ID" value="MUK50852.1"/>
    <property type="molecule type" value="Genomic_DNA"/>
</dbReference>
<sequence>MNYLKQFLAGFLSTLIFHQGIIVIGYILGIFPNFPYNIAPTEPFGIPSIVSISLFGGGWGVIIWYFVKQFKGTTLWVLSFVLSGLLLTMFFSIIIAPLKGIDINIARFLTGFILNGTWGIGNTLFIRLFKSND</sequence>
<dbReference type="RefSeq" id="WP_146867031.1">
    <property type="nucleotide sequence ID" value="NZ_BJTZ01000116.1"/>
</dbReference>
<accession>A0A510UNK1</accession>
<evidence type="ECO:0000313" key="5">
    <source>
        <dbReference type="Proteomes" id="UP000448038"/>
    </source>
</evidence>
<dbReference type="Proteomes" id="UP000448038">
    <property type="component" value="Unassembled WGS sequence"/>
</dbReference>
<feature type="transmembrane region" description="Helical" evidence="1">
    <location>
        <begin position="74"/>
        <end position="96"/>
    </location>
</feature>
<organism evidence="2 4">
    <name type="scientific">Aliivibrio fischeri</name>
    <name type="common">Vibrio fischeri</name>
    <dbReference type="NCBI Taxonomy" id="668"/>
    <lineage>
        <taxon>Bacteria</taxon>
        <taxon>Pseudomonadati</taxon>
        <taxon>Pseudomonadota</taxon>
        <taxon>Gammaproteobacteria</taxon>
        <taxon>Vibrionales</taxon>
        <taxon>Vibrionaceae</taxon>
        <taxon>Aliivibrio</taxon>
    </lineage>
</organism>
<keyword evidence="1" id="KW-0812">Transmembrane</keyword>
<protein>
    <submittedName>
        <fullName evidence="2">Uncharacterized protein</fullName>
    </submittedName>
</protein>
<feature type="transmembrane region" description="Helical" evidence="1">
    <location>
        <begin position="44"/>
        <end position="67"/>
    </location>
</feature>
<evidence type="ECO:0000256" key="1">
    <source>
        <dbReference type="SAM" id="Phobius"/>
    </source>
</evidence>
<evidence type="ECO:0000313" key="2">
    <source>
        <dbReference type="EMBL" id="GEK16233.1"/>
    </source>
</evidence>
<feature type="transmembrane region" description="Helical" evidence="1">
    <location>
        <begin position="7"/>
        <end position="32"/>
    </location>
</feature>
<dbReference type="AlphaFoldDB" id="A0A510UNK1"/>